<keyword evidence="2" id="KW-1185">Reference proteome</keyword>
<name>N1JGN4_BLUG1</name>
<accession>N1JGN4</accession>
<protein>
    <submittedName>
        <fullName evidence="1">Putative effector protein</fullName>
    </submittedName>
</protein>
<dbReference type="EMBL" id="CAUH01006229">
    <property type="protein sequence ID" value="CCU82328.1"/>
    <property type="molecule type" value="Genomic_DNA"/>
</dbReference>
<proteinExistence type="predicted"/>
<dbReference type="InParanoid" id="N1JGN4"/>
<evidence type="ECO:0000313" key="2">
    <source>
        <dbReference type="Proteomes" id="UP000015441"/>
    </source>
</evidence>
<organism evidence="1 2">
    <name type="scientific">Blumeria graminis f. sp. hordei (strain DH14)</name>
    <name type="common">Barley powdery mildew</name>
    <name type="synonym">Oidium monilioides f. sp. hordei</name>
    <dbReference type="NCBI Taxonomy" id="546991"/>
    <lineage>
        <taxon>Eukaryota</taxon>
        <taxon>Fungi</taxon>
        <taxon>Dikarya</taxon>
        <taxon>Ascomycota</taxon>
        <taxon>Pezizomycotina</taxon>
        <taxon>Leotiomycetes</taxon>
        <taxon>Erysiphales</taxon>
        <taxon>Erysiphaceae</taxon>
        <taxon>Blumeria</taxon>
        <taxon>Blumeria hordei</taxon>
    </lineage>
</organism>
<evidence type="ECO:0000313" key="1">
    <source>
        <dbReference type="EMBL" id="CCU82328.1"/>
    </source>
</evidence>
<gene>
    <name evidence="1" type="ORF">BGHDH14_bghG006229000002001</name>
</gene>
<dbReference type="AlphaFoldDB" id="N1JGN4"/>
<comment type="caution">
    <text evidence="1">The sequence shown here is derived from an EMBL/GenBank/DDBJ whole genome shotgun (WGS) entry which is preliminary data.</text>
</comment>
<dbReference type="Proteomes" id="UP000015441">
    <property type="component" value="Unassembled WGS sequence"/>
</dbReference>
<reference evidence="1 2" key="1">
    <citation type="journal article" date="2010" name="Science">
        <title>Genome expansion and gene loss in powdery mildew fungi reveal tradeoffs in extreme parasitism.</title>
        <authorList>
            <person name="Spanu P.D."/>
            <person name="Abbott J.C."/>
            <person name="Amselem J."/>
            <person name="Burgis T.A."/>
            <person name="Soanes D.M."/>
            <person name="Stueber K."/>
            <person name="Ver Loren van Themaat E."/>
            <person name="Brown J.K.M."/>
            <person name="Butcher S.A."/>
            <person name="Gurr S.J."/>
            <person name="Lebrun M.-H."/>
            <person name="Ridout C.J."/>
            <person name="Schulze-Lefert P."/>
            <person name="Talbot N.J."/>
            <person name="Ahmadinejad N."/>
            <person name="Ametz C."/>
            <person name="Barton G.R."/>
            <person name="Benjdia M."/>
            <person name="Bidzinski P."/>
            <person name="Bindschedler L.V."/>
            <person name="Both M."/>
            <person name="Brewer M.T."/>
            <person name="Cadle-Davidson L."/>
            <person name="Cadle-Davidson M.M."/>
            <person name="Collemare J."/>
            <person name="Cramer R."/>
            <person name="Frenkel O."/>
            <person name="Godfrey D."/>
            <person name="Harriman J."/>
            <person name="Hoede C."/>
            <person name="King B.C."/>
            <person name="Klages S."/>
            <person name="Kleemann J."/>
            <person name="Knoll D."/>
            <person name="Koti P.S."/>
            <person name="Kreplak J."/>
            <person name="Lopez-Ruiz F.J."/>
            <person name="Lu X."/>
            <person name="Maekawa T."/>
            <person name="Mahanil S."/>
            <person name="Micali C."/>
            <person name="Milgroom M.G."/>
            <person name="Montana G."/>
            <person name="Noir S."/>
            <person name="O'Connell R.J."/>
            <person name="Oberhaensli S."/>
            <person name="Parlange F."/>
            <person name="Pedersen C."/>
            <person name="Quesneville H."/>
            <person name="Reinhardt R."/>
            <person name="Rott M."/>
            <person name="Sacristan S."/>
            <person name="Schmidt S.M."/>
            <person name="Schoen M."/>
            <person name="Skamnioti P."/>
            <person name="Sommer H."/>
            <person name="Stephens A."/>
            <person name="Takahara H."/>
            <person name="Thordal-Christensen H."/>
            <person name="Vigouroux M."/>
            <person name="Wessling R."/>
            <person name="Wicker T."/>
            <person name="Panstruga R."/>
        </authorList>
    </citation>
    <scope>NUCLEOTIDE SEQUENCE [LARGE SCALE GENOMIC DNA]</scope>
    <source>
        <strain evidence="1">DH14</strain>
    </source>
</reference>
<dbReference type="HOGENOM" id="CLU_2236148_0_0_1"/>
<sequence>MSAMEAFRAMLNGPVVVGVVATVDPRLTRDKHHVIPWDPIRRIQVELTFTDEGMKIGTNRGSKYADIALDELINFATHNVKKIFGFDVAADRVMNMTEDLERISI</sequence>